<dbReference type="EMBL" id="MU274906">
    <property type="protein sequence ID" value="KAI0090972.1"/>
    <property type="molecule type" value="Genomic_DNA"/>
</dbReference>
<gene>
    <name evidence="1" type="ORF">BDY19DRAFT_667817</name>
</gene>
<reference evidence="1" key="1">
    <citation type="journal article" date="2021" name="Environ. Microbiol.">
        <title>Gene family expansions and transcriptome signatures uncover fungal adaptations to wood decay.</title>
        <authorList>
            <person name="Hage H."/>
            <person name="Miyauchi S."/>
            <person name="Viragh M."/>
            <person name="Drula E."/>
            <person name="Min B."/>
            <person name="Chaduli D."/>
            <person name="Navarro D."/>
            <person name="Favel A."/>
            <person name="Norest M."/>
            <person name="Lesage-Meessen L."/>
            <person name="Balint B."/>
            <person name="Merenyi Z."/>
            <person name="de Eugenio L."/>
            <person name="Morin E."/>
            <person name="Martinez A.T."/>
            <person name="Baldrian P."/>
            <person name="Stursova M."/>
            <person name="Martinez M.J."/>
            <person name="Novotny C."/>
            <person name="Magnuson J.K."/>
            <person name="Spatafora J.W."/>
            <person name="Maurice S."/>
            <person name="Pangilinan J."/>
            <person name="Andreopoulos W."/>
            <person name="LaButti K."/>
            <person name="Hundley H."/>
            <person name="Na H."/>
            <person name="Kuo A."/>
            <person name="Barry K."/>
            <person name="Lipzen A."/>
            <person name="Henrissat B."/>
            <person name="Riley R."/>
            <person name="Ahrendt S."/>
            <person name="Nagy L.G."/>
            <person name="Grigoriev I.V."/>
            <person name="Martin F."/>
            <person name="Rosso M.N."/>
        </authorList>
    </citation>
    <scope>NUCLEOTIDE SEQUENCE</scope>
    <source>
        <strain evidence="1">CBS 384.51</strain>
    </source>
</reference>
<evidence type="ECO:0000313" key="2">
    <source>
        <dbReference type="Proteomes" id="UP001055072"/>
    </source>
</evidence>
<dbReference type="Proteomes" id="UP001055072">
    <property type="component" value="Unassembled WGS sequence"/>
</dbReference>
<evidence type="ECO:0000313" key="1">
    <source>
        <dbReference type="EMBL" id="KAI0090972.1"/>
    </source>
</evidence>
<sequence length="698" mass="77120">MVHEMPHVVSRMANEVVGSGAHTAGTDALTVSETHPADLHPLTKRQQCTLRKANTISFAQREKDEMRELTQASEIVTMPLKEDGEDQEYSASTPASKWDQTKGQVFLGNANDVPFPPPGSSGRKERVLQEDWEWKSNDPALGYGYDICIECDDMAPFPSPAHMRAAEEHITRLEKRWIDHCMQEMERVEDGVDGAREIPVRPPPSAGLVVHLPFPSTVMYAGNSVLPFVSWLEGLLKPVEEPITVGSLRERKEREAEARRVVVNNNRRRSTNAATVGHATGHSFGGPSSLPPPAAFPTSFFPPGGSSSSPTIPTTSTVNVFTRMRSTSATQLSAPSTPTVPLAPIRTRPLKILIYSADGYTESSSLALCLLMSFRQLNLPEAYLELQVEKRRSFFVYQNEIGPLKRIEARLERDRMARAGMLTKNNRPTANSISFGPSSIPKAFLSSFGPASHPGMLNGEALSCSAPSPSIDGALGKRPRASTLPPMSSIVSDHQMWFDDSRFDGSFPSRVLPFLYLGNLNHAANVYMLHALGITHVVSVGECALIPPENAGSHCATTAKPGSLWIEEKEGRIKVLDIKDVCDDGIDSLEPQLPPICEWIDEARRTGGKVLVHCRIAYVMKYLNIPLVDAYLIVRSRRLSVLIQPNMRLLYNLIGWEVKLAQERAAGNKERLGEELARCLNWPYLAKEVHALNEKYLH</sequence>
<organism evidence="1 2">
    <name type="scientific">Irpex rosettiformis</name>
    <dbReference type="NCBI Taxonomy" id="378272"/>
    <lineage>
        <taxon>Eukaryota</taxon>
        <taxon>Fungi</taxon>
        <taxon>Dikarya</taxon>
        <taxon>Basidiomycota</taxon>
        <taxon>Agaricomycotina</taxon>
        <taxon>Agaricomycetes</taxon>
        <taxon>Polyporales</taxon>
        <taxon>Irpicaceae</taxon>
        <taxon>Irpex</taxon>
    </lineage>
</organism>
<name>A0ACB8U9J0_9APHY</name>
<protein>
    <submittedName>
        <fullName evidence="1">Uncharacterized protein</fullName>
    </submittedName>
</protein>
<keyword evidence="2" id="KW-1185">Reference proteome</keyword>
<proteinExistence type="predicted"/>
<accession>A0ACB8U9J0</accession>
<comment type="caution">
    <text evidence="1">The sequence shown here is derived from an EMBL/GenBank/DDBJ whole genome shotgun (WGS) entry which is preliminary data.</text>
</comment>